<keyword evidence="3" id="KW-1185">Reference proteome</keyword>
<dbReference type="PANTHER" id="PTHR10587">
    <property type="entry name" value="GLYCOSYL TRANSFERASE-RELATED"/>
    <property type="match status" value="1"/>
</dbReference>
<dbReference type="EMBL" id="VUNS01000002">
    <property type="protein sequence ID" value="MST96091.1"/>
    <property type="molecule type" value="Genomic_DNA"/>
</dbReference>
<dbReference type="SUPFAM" id="SSF88713">
    <property type="entry name" value="Glycoside hydrolase/deacetylase"/>
    <property type="match status" value="1"/>
</dbReference>
<dbReference type="CDD" id="cd10939">
    <property type="entry name" value="CE4_ArnD"/>
    <property type="match status" value="1"/>
</dbReference>
<name>A0A844G097_9BACT</name>
<dbReference type="EC" id="3.5.1.n3" evidence="2"/>
<dbReference type="Pfam" id="PF01522">
    <property type="entry name" value="Polysacc_deac_1"/>
    <property type="match status" value="1"/>
</dbReference>
<dbReference type="InterPro" id="IPR011330">
    <property type="entry name" value="Glyco_hydro/deAcase_b/a-brl"/>
</dbReference>
<evidence type="ECO:0000313" key="2">
    <source>
        <dbReference type="EMBL" id="MST96091.1"/>
    </source>
</evidence>
<evidence type="ECO:0000259" key="1">
    <source>
        <dbReference type="PROSITE" id="PS51677"/>
    </source>
</evidence>
<accession>A0A844G097</accession>
<dbReference type="RefSeq" id="WP_154416992.1">
    <property type="nucleotide sequence ID" value="NZ_CALXOB010000031.1"/>
</dbReference>
<organism evidence="2 3">
    <name type="scientific">Victivallis lenta</name>
    <dbReference type="NCBI Taxonomy" id="2606640"/>
    <lineage>
        <taxon>Bacteria</taxon>
        <taxon>Pseudomonadati</taxon>
        <taxon>Lentisphaerota</taxon>
        <taxon>Lentisphaeria</taxon>
        <taxon>Victivallales</taxon>
        <taxon>Victivallaceae</taxon>
        <taxon>Victivallis</taxon>
    </lineage>
</organism>
<dbReference type="AlphaFoldDB" id="A0A844G097"/>
<keyword evidence="2" id="KW-0378">Hydrolase</keyword>
<dbReference type="PROSITE" id="PS51677">
    <property type="entry name" value="NODB"/>
    <property type="match status" value="1"/>
</dbReference>
<dbReference type="InterPro" id="IPR050248">
    <property type="entry name" value="Polysacc_deacetylase_ArnD"/>
</dbReference>
<sequence>MKTIALRIDVDTCRGTGRGVPRLCGILKKHGVRGTFYFSVGPDNMGRHLWRLLKPSFLWKMLRTDAAGLYGPEIILMGTAWPGPKIGKKYADVIRSTMEAGHEIGFHAWDHHKAQAKLMKMSAAEMANELEKGLAFLAGVTGGIVRTSAAPGWRANAQLLEVKMRFPFEYNSDCRGVSPFYPVVDGKRLGQLQIPVTLPTYDEALGRDGVTNENYNDRQIGLLSEERPNVLTVHAEAEGGKCAPMFDEYLTRVIAAGYEVIPLGELAARVKDEAPEGEMELAEFPGREGVLAVQKR</sequence>
<feature type="domain" description="NodB homology" evidence="1">
    <location>
        <begin position="2"/>
        <end position="261"/>
    </location>
</feature>
<evidence type="ECO:0000313" key="3">
    <source>
        <dbReference type="Proteomes" id="UP000435649"/>
    </source>
</evidence>
<reference evidence="2 3" key="1">
    <citation type="submission" date="2019-08" db="EMBL/GenBank/DDBJ databases">
        <title>In-depth cultivation of the pig gut microbiome towards novel bacterial diversity and tailored functional studies.</title>
        <authorList>
            <person name="Wylensek D."/>
            <person name="Hitch T.C.A."/>
            <person name="Clavel T."/>
        </authorList>
    </citation>
    <scope>NUCLEOTIDE SEQUENCE [LARGE SCALE GENOMIC DNA]</scope>
    <source>
        <strain evidence="2 3">BBE-744-WT-12</strain>
    </source>
</reference>
<dbReference type="GO" id="GO:0005975">
    <property type="term" value="P:carbohydrate metabolic process"/>
    <property type="evidence" value="ECO:0007669"/>
    <property type="project" value="InterPro"/>
</dbReference>
<gene>
    <name evidence="2" type="ORF">FYJ85_03405</name>
</gene>
<comment type="caution">
    <text evidence="2">The sequence shown here is derived from an EMBL/GenBank/DDBJ whole genome shotgun (WGS) entry which is preliminary data.</text>
</comment>
<dbReference type="InterPro" id="IPR002509">
    <property type="entry name" value="NODB_dom"/>
</dbReference>
<dbReference type="Gene3D" id="3.20.20.370">
    <property type="entry name" value="Glycoside hydrolase/deacetylase"/>
    <property type="match status" value="1"/>
</dbReference>
<protein>
    <submittedName>
        <fullName evidence="2">4-deoxy-4-formamido-L-arabinose-phosphoundecaprenol deformylase</fullName>
        <ecNumber evidence="2">3.5.1.n3</ecNumber>
    </submittedName>
</protein>
<dbReference type="Proteomes" id="UP000435649">
    <property type="component" value="Unassembled WGS sequence"/>
</dbReference>
<proteinExistence type="predicted"/>
<dbReference type="GO" id="GO:0016810">
    <property type="term" value="F:hydrolase activity, acting on carbon-nitrogen (but not peptide) bonds"/>
    <property type="evidence" value="ECO:0007669"/>
    <property type="project" value="InterPro"/>
</dbReference>
<dbReference type="PANTHER" id="PTHR10587:SF137">
    <property type="entry name" value="4-DEOXY-4-FORMAMIDO-L-ARABINOSE-PHOSPHOUNDECAPRENOL DEFORMYLASE ARND-RELATED"/>
    <property type="match status" value="1"/>
</dbReference>